<dbReference type="Proteomes" id="UP000594759">
    <property type="component" value="Chromosome"/>
</dbReference>
<dbReference type="InterPro" id="IPR000801">
    <property type="entry name" value="Esterase-like"/>
</dbReference>
<dbReference type="AlphaFoldDB" id="A0A7S9L0Q0"/>
<evidence type="ECO:0000256" key="1">
    <source>
        <dbReference type="SAM" id="SignalP"/>
    </source>
</evidence>
<accession>A0A7S9L0Q0</accession>
<reference evidence="2 3" key="1">
    <citation type="submission" date="2020-11" db="EMBL/GenBank/DDBJ databases">
        <title>Pedobacter endophytica, an endophytic bacteria isolated form Carex pumila.</title>
        <authorList>
            <person name="Peng Y."/>
            <person name="Jiang L."/>
            <person name="Lee J."/>
        </authorList>
    </citation>
    <scope>NUCLEOTIDE SEQUENCE [LARGE SCALE GENOMIC DNA]</scope>
    <source>
        <strain evidence="2 3">JBR3-12</strain>
    </source>
</reference>
<evidence type="ECO:0000313" key="3">
    <source>
        <dbReference type="Proteomes" id="UP000594759"/>
    </source>
</evidence>
<dbReference type="RefSeq" id="WP_196099821.1">
    <property type="nucleotide sequence ID" value="NZ_CP064939.1"/>
</dbReference>
<protein>
    <submittedName>
        <fullName evidence="2">Esterase family protein</fullName>
    </submittedName>
</protein>
<feature type="signal peptide" evidence="1">
    <location>
        <begin position="1"/>
        <end position="23"/>
    </location>
</feature>
<organism evidence="2 3">
    <name type="scientific">Pedobacter endophyticus</name>
    <dbReference type="NCBI Taxonomy" id="2789740"/>
    <lineage>
        <taxon>Bacteria</taxon>
        <taxon>Pseudomonadati</taxon>
        <taxon>Bacteroidota</taxon>
        <taxon>Sphingobacteriia</taxon>
        <taxon>Sphingobacteriales</taxon>
        <taxon>Sphingobacteriaceae</taxon>
        <taxon>Pedobacter</taxon>
    </lineage>
</organism>
<evidence type="ECO:0000313" key="2">
    <source>
        <dbReference type="EMBL" id="QPH40367.1"/>
    </source>
</evidence>
<dbReference type="InterPro" id="IPR050583">
    <property type="entry name" value="Mycobacterial_A85_antigen"/>
</dbReference>
<dbReference type="SUPFAM" id="SSF53474">
    <property type="entry name" value="alpha/beta-Hydrolases"/>
    <property type="match status" value="1"/>
</dbReference>
<dbReference type="InterPro" id="IPR029058">
    <property type="entry name" value="AB_hydrolase_fold"/>
</dbReference>
<keyword evidence="3" id="KW-1185">Reference proteome</keyword>
<dbReference type="GO" id="GO:0016747">
    <property type="term" value="F:acyltransferase activity, transferring groups other than amino-acyl groups"/>
    <property type="evidence" value="ECO:0007669"/>
    <property type="project" value="TreeGrafter"/>
</dbReference>
<dbReference type="PANTHER" id="PTHR48098">
    <property type="entry name" value="ENTEROCHELIN ESTERASE-RELATED"/>
    <property type="match status" value="1"/>
</dbReference>
<sequence length="278" mass="31601">MKRNLFLKAFLLVLTIFSNVASAATVDTVLTHSKAMKKNIKAVVIKPESYSNDKRFPVLYLLHGAGGKYGEWINKTPDKETVKRLADRYNMVVVCPDGGVTSWYFDSPVDPTYKYETYVASELVEYIDGHYSTIKDRAGRAITGLSMGGHGGLYLAFRHQDVFGACGSMSGGVDIRPFPENWDLAKRLGKYSEHPQNWEANTVINLTHLLTPNKLAIIFDCGYSDFFYKVNVDLHNKLLDRNIPHDFTVRPGGHTWDYWQNAVAYQMLFFSNFFNRTN</sequence>
<dbReference type="KEGG" id="pex:IZT61_03545"/>
<dbReference type="EMBL" id="CP064939">
    <property type="protein sequence ID" value="QPH40367.1"/>
    <property type="molecule type" value="Genomic_DNA"/>
</dbReference>
<name>A0A7S9L0Q0_9SPHI</name>
<dbReference type="PANTHER" id="PTHR48098:SF1">
    <property type="entry name" value="DIACYLGLYCEROL ACYLTRANSFERASE_MYCOLYLTRANSFERASE AG85A"/>
    <property type="match status" value="1"/>
</dbReference>
<feature type="chain" id="PRO_5032489009" evidence="1">
    <location>
        <begin position="24"/>
        <end position="278"/>
    </location>
</feature>
<proteinExistence type="predicted"/>
<keyword evidence="1" id="KW-0732">Signal</keyword>
<gene>
    <name evidence="2" type="ORF">IZT61_03545</name>
</gene>
<dbReference type="Gene3D" id="3.40.50.1820">
    <property type="entry name" value="alpha/beta hydrolase"/>
    <property type="match status" value="1"/>
</dbReference>
<dbReference type="Pfam" id="PF00756">
    <property type="entry name" value="Esterase"/>
    <property type="match status" value="1"/>
</dbReference>